<comment type="subcellular location">
    <subcellularLocation>
        <location evidence="1">Nucleus</location>
    </subcellularLocation>
</comment>
<dbReference type="FunFam" id="1.20.272.10:FF:000011">
    <property type="entry name" value="Replication factor C subunit 2"/>
    <property type="match status" value="1"/>
</dbReference>
<keyword evidence="6" id="KW-0238">DNA-binding</keyword>
<evidence type="ECO:0000256" key="8">
    <source>
        <dbReference type="ARBA" id="ARBA00040745"/>
    </source>
</evidence>
<evidence type="ECO:0000313" key="12">
    <source>
        <dbReference type="Proteomes" id="UP000268093"/>
    </source>
</evidence>
<dbReference type="InterPro" id="IPR003959">
    <property type="entry name" value="ATPase_AAA_core"/>
</dbReference>
<sequence length="365" mass="40776">MTFFQPRQSAQTTQTAFSPDLQPWVEKYRPKSMDNISSQEQVVQVLKKSLESHNLPHLLFYGPPGTGKTSTILALARELYGPELMKTRVLELNASDERGIQIVREKVKNFARVAVSQRYICPNSTLISLKLTFDFGCTRSGYPCPPYKIIILDEADSMTADAQSALRRTMETYSKITRFCLVCNYVSRIIEPLASRCAKFRFKPLDILNTTARIQEICTKENVTIQPEAVTALISASEGDLRKAIMFLQSAYRLHKHEAITPASVREIAGVIPEPVIDKLVATWQTTDFAQISQVVGEVIASGFSATQIVSQLHDRLIADEFLTTKQKAKIAMHLGDVDKYLVDGADEHLQVLGLMIKAAQVTAH</sequence>
<dbReference type="PANTHER" id="PTHR11669:SF20">
    <property type="entry name" value="REPLICATION FACTOR C SUBUNIT 4"/>
    <property type="match status" value="1"/>
</dbReference>
<protein>
    <recommendedName>
        <fullName evidence="8">Replication factor C subunit 2</fullName>
    </recommendedName>
    <alternativeName>
        <fullName evidence="9">Activator 1 41 kDa subunit</fullName>
    </alternativeName>
</protein>
<dbReference type="GO" id="GO:0016887">
    <property type="term" value="F:ATP hydrolysis activity"/>
    <property type="evidence" value="ECO:0007669"/>
    <property type="project" value="InterPro"/>
</dbReference>
<evidence type="ECO:0000259" key="10">
    <source>
        <dbReference type="SMART" id="SM00382"/>
    </source>
</evidence>
<dbReference type="FunFam" id="1.10.8.60:FF:000032">
    <property type="entry name" value="Replication factor C subunit 4"/>
    <property type="match status" value="1"/>
</dbReference>
<comment type="similarity">
    <text evidence="2">Belongs to the activator 1 small subunits family.</text>
</comment>
<dbReference type="PANTHER" id="PTHR11669">
    <property type="entry name" value="REPLICATION FACTOR C / DNA POLYMERASE III GAMMA-TAU SUBUNIT"/>
    <property type="match status" value="1"/>
</dbReference>
<dbReference type="AlphaFoldDB" id="A0A433DG78"/>
<dbReference type="SUPFAM" id="SSF52540">
    <property type="entry name" value="P-loop containing nucleoside triphosphate hydrolases"/>
    <property type="match status" value="1"/>
</dbReference>
<keyword evidence="12" id="KW-1185">Reference proteome</keyword>
<dbReference type="InterPro" id="IPR027417">
    <property type="entry name" value="P-loop_NTPase"/>
</dbReference>
<evidence type="ECO:0000256" key="5">
    <source>
        <dbReference type="ARBA" id="ARBA00022840"/>
    </source>
</evidence>
<dbReference type="EMBL" id="RBNI01001946">
    <property type="protein sequence ID" value="RUP49819.1"/>
    <property type="molecule type" value="Genomic_DNA"/>
</dbReference>
<dbReference type="Pfam" id="PF00004">
    <property type="entry name" value="AAA"/>
    <property type="match status" value="1"/>
</dbReference>
<dbReference type="Gene3D" id="1.20.272.10">
    <property type="match status" value="1"/>
</dbReference>
<keyword evidence="5" id="KW-0067">ATP-binding</keyword>
<gene>
    <name evidence="11" type="ORF">BC936DRAFT_141369</name>
</gene>
<keyword evidence="7" id="KW-0539">Nucleus</keyword>
<comment type="caution">
    <text evidence="11">The sequence shown here is derived from an EMBL/GenBank/DDBJ whole genome shotgun (WGS) entry which is preliminary data.</text>
</comment>
<accession>A0A433DG78</accession>
<dbReference type="CDD" id="cd00009">
    <property type="entry name" value="AAA"/>
    <property type="match status" value="1"/>
</dbReference>
<dbReference type="InterPro" id="IPR003593">
    <property type="entry name" value="AAA+_ATPase"/>
</dbReference>
<dbReference type="Gene3D" id="3.40.50.300">
    <property type="entry name" value="P-loop containing nucleotide triphosphate hydrolases"/>
    <property type="match status" value="1"/>
</dbReference>
<evidence type="ECO:0000256" key="9">
    <source>
        <dbReference type="ARBA" id="ARBA00075373"/>
    </source>
</evidence>
<evidence type="ECO:0000256" key="7">
    <source>
        <dbReference type="ARBA" id="ARBA00023242"/>
    </source>
</evidence>
<reference evidence="11 12" key="1">
    <citation type="journal article" date="2018" name="New Phytol.">
        <title>Phylogenomics of Endogonaceae and evolution of mycorrhizas within Mucoromycota.</title>
        <authorList>
            <person name="Chang Y."/>
            <person name="Desiro A."/>
            <person name="Na H."/>
            <person name="Sandor L."/>
            <person name="Lipzen A."/>
            <person name="Clum A."/>
            <person name="Barry K."/>
            <person name="Grigoriev I.V."/>
            <person name="Martin F.M."/>
            <person name="Stajich J.E."/>
            <person name="Smith M.E."/>
            <person name="Bonito G."/>
            <person name="Spatafora J.W."/>
        </authorList>
    </citation>
    <scope>NUCLEOTIDE SEQUENCE [LARGE SCALE GENOMIC DNA]</scope>
    <source>
        <strain evidence="11 12">GMNB39</strain>
    </source>
</reference>
<dbReference type="OrthoDB" id="4199794at2759"/>
<proteinExistence type="inferred from homology"/>
<evidence type="ECO:0000256" key="3">
    <source>
        <dbReference type="ARBA" id="ARBA00022705"/>
    </source>
</evidence>
<dbReference type="GO" id="GO:0003677">
    <property type="term" value="F:DNA binding"/>
    <property type="evidence" value="ECO:0007669"/>
    <property type="project" value="UniProtKB-KW"/>
</dbReference>
<dbReference type="InterPro" id="IPR013748">
    <property type="entry name" value="Rep_factorC_C"/>
</dbReference>
<dbReference type="InterPro" id="IPR050238">
    <property type="entry name" value="DNA_Rep/Repair_Clamp_Loader"/>
</dbReference>
<dbReference type="InterPro" id="IPR047854">
    <property type="entry name" value="RFC_lid"/>
</dbReference>
<evidence type="ECO:0000256" key="6">
    <source>
        <dbReference type="ARBA" id="ARBA00023125"/>
    </source>
</evidence>
<evidence type="ECO:0000256" key="2">
    <source>
        <dbReference type="ARBA" id="ARBA00005378"/>
    </source>
</evidence>
<name>A0A433DG78_9FUNG</name>
<dbReference type="GO" id="GO:0005663">
    <property type="term" value="C:DNA replication factor C complex"/>
    <property type="evidence" value="ECO:0007669"/>
    <property type="project" value="TreeGrafter"/>
</dbReference>
<evidence type="ECO:0000256" key="1">
    <source>
        <dbReference type="ARBA" id="ARBA00004123"/>
    </source>
</evidence>
<dbReference type="GO" id="GO:0003689">
    <property type="term" value="F:DNA clamp loader activity"/>
    <property type="evidence" value="ECO:0007669"/>
    <property type="project" value="TreeGrafter"/>
</dbReference>
<dbReference type="Pfam" id="PF21960">
    <property type="entry name" value="RCF1-5-like_lid"/>
    <property type="match status" value="1"/>
</dbReference>
<dbReference type="Gene3D" id="1.10.8.60">
    <property type="match status" value="1"/>
</dbReference>
<dbReference type="SMART" id="SM00382">
    <property type="entry name" value="AAA"/>
    <property type="match status" value="1"/>
</dbReference>
<dbReference type="Proteomes" id="UP000268093">
    <property type="component" value="Unassembled WGS sequence"/>
</dbReference>
<dbReference type="InterPro" id="IPR008921">
    <property type="entry name" value="DNA_pol3_clamp-load_cplx_C"/>
</dbReference>
<organism evidence="11 12">
    <name type="scientific">Jimgerdemannia flammicorona</name>
    <dbReference type="NCBI Taxonomy" id="994334"/>
    <lineage>
        <taxon>Eukaryota</taxon>
        <taxon>Fungi</taxon>
        <taxon>Fungi incertae sedis</taxon>
        <taxon>Mucoromycota</taxon>
        <taxon>Mucoromycotina</taxon>
        <taxon>Endogonomycetes</taxon>
        <taxon>Endogonales</taxon>
        <taxon>Endogonaceae</taxon>
        <taxon>Jimgerdemannia</taxon>
    </lineage>
</organism>
<keyword evidence="4" id="KW-0547">Nucleotide-binding</keyword>
<feature type="domain" description="AAA+ ATPase" evidence="10">
    <location>
        <begin position="54"/>
        <end position="208"/>
    </location>
</feature>
<evidence type="ECO:0000313" key="11">
    <source>
        <dbReference type="EMBL" id="RUP49819.1"/>
    </source>
</evidence>
<dbReference type="GO" id="GO:0031391">
    <property type="term" value="C:Elg1 RFC-like complex"/>
    <property type="evidence" value="ECO:0007669"/>
    <property type="project" value="UniProtKB-ARBA"/>
</dbReference>
<dbReference type="GO" id="GO:0000076">
    <property type="term" value="P:DNA replication checkpoint signaling"/>
    <property type="evidence" value="ECO:0007669"/>
    <property type="project" value="UniProtKB-ARBA"/>
</dbReference>
<dbReference type="SUPFAM" id="SSF48019">
    <property type="entry name" value="post-AAA+ oligomerization domain-like"/>
    <property type="match status" value="1"/>
</dbReference>
<dbReference type="FunFam" id="3.40.50.300:FF:000237">
    <property type="entry name" value="replication factor C subunit 4"/>
    <property type="match status" value="1"/>
</dbReference>
<dbReference type="GO" id="GO:0005634">
    <property type="term" value="C:nucleus"/>
    <property type="evidence" value="ECO:0007669"/>
    <property type="project" value="UniProtKB-SubCell"/>
</dbReference>
<dbReference type="CDD" id="cd18140">
    <property type="entry name" value="HLD_clamp_RFC"/>
    <property type="match status" value="1"/>
</dbReference>
<keyword evidence="3" id="KW-0235">DNA replication</keyword>
<dbReference type="GO" id="GO:0006281">
    <property type="term" value="P:DNA repair"/>
    <property type="evidence" value="ECO:0007669"/>
    <property type="project" value="UniProtKB-ARBA"/>
</dbReference>
<dbReference type="Pfam" id="PF08542">
    <property type="entry name" value="Rep_fac_C"/>
    <property type="match status" value="1"/>
</dbReference>
<dbReference type="GO" id="GO:0006271">
    <property type="term" value="P:DNA strand elongation involved in DNA replication"/>
    <property type="evidence" value="ECO:0007669"/>
    <property type="project" value="UniProtKB-ARBA"/>
</dbReference>
<evidence type="ECO:0000256" key="4">
    <source>
        <dbReference type="ARBA" id="ARBA00022741"/>
    </source>
</evidence>
<dbReference type="GO" id="GO:0005524">
    <property type="term" value="F:ATP binding"/>
    <property type="evidence" value="ECO:0007669"/>
    <property type="project" value="UniProtKB-KW"/>
</dbReference>